<accession>A0ABQ2KHU4</accession>
<dbReference type="EMBL" id="BMNE01000003">
    <property type="protein sequence ID" value="GGN83103.1"/>
    <property type="molecule type" value="Genomic_DNA"/>
</dbReference>
<proteinExistence type="predicted"/>
<sequence length="135" mass="14155">MSGTEHEPGTVPAARSAVVDAMREVIQADRPRVAGWLNTWHPVDETGHVGPAFAVGPHPGHDLYSDIAGALAAVAELTVPGPAALDVIGVDALLTPALQRLLEIAERVARDSGATAVDVAHVEIALDRRRPESRP</sequence>
<organism evidence="1 2">
    <name type="scientific">Nocardia rhizosphaerihabitans</name>
    <dbReference type="NCBI Taxonomy" id="1691570"/>
    <lineage>
        <taxon>Bacteria</taxon>
        <taxon>Bacillati</taxon>
        <taxon>Actinomycetota</taxon>
        <taxon>Actinomycetes</taxon>
        <taxon>Mycobacteriales</taxon>
        <taxon>Nocardiaceae</taxon>
        <taxon>Nocardia</taxon>
    </lineage>
</organism>
<name>A0ABQ2KHU4_9NOCA</name>
<protein>
    <recommendedName>
        <fullName evidence="3">Asp23/Gls24 family envelope stress response protein</fullName>
    </recommendedName>
</protein>
<comment type="caution">
    <text evidence="1">The sequence shown here is derived from an EMBL/GenBank/DDBJ whole genome shotgun (WGS) entry which is preliminary data.</text>
</comment>
<evidence type="ECO:0000313" key="1">
    <source>
        <dbReference type="EMBL" id="GGN83103.1"/>
    </source>
</evidence>
<reference evidence="2" key="1">
    <citation type="journal article" date="2019" name="Int. J. Syst. Evol. Microbiol.">
        <title>The Global Catalogue of Microorganisms (GCM) 10K type strain sequencing project: providing services to taxonomists for standard genome sequencing and annotation.</title>
        <authorList>
            <consortium name="The Broad Institute Genomics Platform"/>
            <consortium name="The Broad Institute Genome Sequencing Center for Infectious Disease"/>
            <person name="Wu L."/>
            <person name="Ma J."/>
        </authorList>
    </citation>
    <scope>NUCLEOTIDE SEQUENCE [LARGE SCALE GENOMIC DNA]</scope>
    <source>
        <strain evidence="2">CGMCC 4.7329</strain>
    </source>
</reference>
<keyword evidence="2" id="KW-1185">Reference proteome</keyword>
<evidence type="ECO:0000313" key="2">
    <source>
        <dbReference type="Proteomes" id="UP000658127"/>
    </source>
</evidence>
<evidence type="ECO:0008006" key="3">
    <source>
        <dbReference type="Google" id="ProtNLM"/>
    </source>
</evidence>
<gene>
    <name evidence="1" type="ORF">GCM10011610_35220</name>
</gene>
<dbReference type="Proteomes" id="UP000658127">
    <property type="component" value="Unassembled WGS sequence"/>
</dbReference>